<dbReference type="AlphaFoldDB" id="A0A4Y7TNS4"/>
<accession>A0A4Y7TNS4</accession>
<reference evidence="1 2" key="1">
    <citation type="journal article" date="2019" name="Nat. Ecol. Evol.">
        <title>Megaphylogeny resolves global patterns of mushroom evolution.</title>
        <authorList>
            <person name="Varga T."/>
            <person name="Krizsan K."/>
            <person name="Foldi C."/>
            <person name="Dima B."/>
            <person name="Sanchez-Garcia M."/>
            <person name="Sanchez-Ramirez S."/>
            <person name="Szollosi G.J."/>
            <person name="Szarkandi J.G."/>
            <person name="Papp V."/>
            <person name="Albert L."/>
            <person name="Andreopoulos W."/>
            <person name="Angelini C."/>
            <person name="Antonin V."/>
            <person name="Barry K.W."/>
            <person name="Bougher N.L."/>
            <person name="Buchanan P."/>
            <person name="Buyck B."/>
            <person name="Bense V."/>
            <person name="Catcheside P."/>
            <person name="Chovatia M."/>
            <person name="Cooper J."/>
            <person name="Damon W."/>
            <person name="Desjardin D."/>
            <person name="Finy P."/>
            <person name="Geml J."/>
            <person name="Haridas S."/>
            <person name="Hughes K."/>
            <person name="Justo A."/>
            <person name="Karasinski D."/>
            <person name="Kautmanova I."/>
            <person name="Kiss B."/>
            <person name="Kocsube S."/>
            <person name="Kotiranta H."/>
            <person name="LaButti K.M."/>
            <person name="Lechner B.E."/>
            <person name="Liimatainen K."/>
            <person name="Lipzen A."/>
            <person name="Lukacs Z."/>
            <person name="Mihaltcheva S."/>
            <person name="Morgado L.N."/>
            <person name="Niskanen T."/>
            <person name="Noordeloos M.E."/>
            <person name="Ohm R.A."/>
            <person name="Ortiz-Santana B."/>
            <person name="Ovrebo C."/>
            <person name="Racz N."/>
            <person name="Riley R."/>
            <person name="Savchenko A."/>
            <person name="Shiryaev A."/>
            <person name="Soop K."/>
            <person name="Spirin V."/>
            <person name="Szebenyi C."/>
            <person name="Tomsovsky M."/>
            <person name="Tulloss R.E."/>
            <person name="Uehling J."/>
            <person name="Grigoriev I.V."/>
            <person name="Vagvolgyi C."/>
            <person name="Papp T."/>
            <person name="Martin F.M."/>
            <person name="Miettinen O."/>
            <person name="Hibbett D.S."/>
            <person name="Nagy L.G."/>
        </authorList>
    </citation>
    <scope>NUCLEOTIDE SEQUENCE [LARGE SCALE GENOMIC DNA]</scope>
    <source>
        <strain evidence="1 2">FP101781</strain>
    </source>
</reference>
<gene>
    <name evidence="1" type="ORF">FA13DRAFT_1706217</name>
</gene>
<name>A0A4Y7TNS4_COPMI</name>
<dbReference type="EMBL" id="QPFP01000006">
    <property type="protein sequence ID" value="TEB35845.1"/>
    <property type="molecule type" value="Genomic_DNA"/>
</dbReference>
<evidence type="ECO:0000313" key="1">
    <source>
        <dbReference type="EMBL" id="TEB35845.1"/>
    </source>
</evidence>
<evidence type="ECO:0000313" key="2">
    <source>
        <dbReference type="Proteomes" id="UP000298030"/>
    </source>
</evidence>
<proteinExistence type="predicted"/>
<comment type="caution">
    <text evidence="1">The sequence shown here is derived from an EMBL/GenBank/DDBJ whole genome shotgun (WGS) entry which is preliminary data.</text>
</comment>
<sequence>MVFARVTTVWSAIFLEERPESASKWAAFESLWLPLVAWLVGNWARNPLDSAFILFLWRGAFGRTGTTVTQAVKGLERCPSGGTKVNICAHDHGASSAWRTPDYPYKGWIPVLSKVVFGAELGYCLGGVHPREVLPKERPSTPFSWVVGVFSFLSEVPSYLGHISTPPEARALISRNRGDWISDLKTVILALKVKDLRRPNIYLAHVGPRGEADPANWGTSRMLVGAGEPEALKCTGVHRTLNPSGLEHLDGGTYICPTAEKGGKVYYMVWLARDGTRTCGNMTSISPLRRQSESTYTMKVSWTKVLPPDYAELTLLPISLSWMNIGYGFVGLNVIM</sequence>
<keyword evidence="2" id="KW-1185">Reference proteome</keyword>
<protein>
    <submittedName>
        <fullName evidence="1">Uncharacterized protein</fullName>
    </submittedName>
</protein>
<organism evidence="1 2">
    <name type="scientific">Coprinellus micaceus</name>
    <name type="common">Glistening ink-cap mushroom</name>
    <name type="synonym">Coprinus micaceus</name>
    <dbReference type="NCBI Taxonomy" id="71717"/>
    <lineage>
        <taxon>Eukaryota</taxon>
        <taxon>Fungi</taxon>
        <taxon>Dikarya</taxon>
        <taxon>Basidiomycota</taxon>
        <taxon>Agaricomycotina</taxon>
        <taxon>Agaricomycetes</taxon>
        <taxon>Agaricomycetidae</taxon>
        <taxon>Agaricales</taxon>
        <taxon>Agaricineae</taxon>
        <taxon>Psathyrellaceae</taxon>
        <taxon>Coprinellus</taxon>
    </lineage>
</organism>
<feature type="non-terminal residue" evidence="1">
    <location>
        <position position="336"/>
    </location>
</feature>
<dbReference type="Proteomes" id="UP000298030">
    <property type="component" value="Unassembled WGS sequence"/>
</dbReference>